<sequence length="57" mass="5941">MTHAMVIVVAAPPARKGEGFIAEGHYVAAGSLAPGLGGDLRLRDRPSGHHRDSIARP</sequence>
<feature type="compositionally biased region" description="Basic and acidic residues" evidence="1">
    <location>
        <begin position="40"/>
        <end position="57"/>
    </location>
</feature>
<dbReference type="Proteomes" id="UP001165079">
    <property type="component" value="Unassembled WGS sequence"/>
</dbReference>
<evidence type="ECO:0000313" key="3">
    <source>
        <dbReference type="Proteomes" id="UP001165079"/>
    </source>
</evidence>
<accession>A0A9W6SKX7</accession>
<organism evidence="2 3">
    <name type="scientific">Actinorhabdospora filicis</name>
    <dbReference type="NCBI Taxonomy" id="1785913"/>
    <lineage>
        <taxon>Bacteria</taxon>
        <taxon>Bacillati</taxon>
        <taxon>Actinomycetota</taxon>
        <taxon>Actinomycetes</taxon>
        <taxon>Micromonosporales</taxon>
        <taxon>Micromonosporaceae</taxon>
        <taxon>Actinorhabdospora</taxon>
    </lineage>
</organism>
<feature type="region of interest" description="Disordered" evidence="1">
    <location>
        <begin position="36"/>
        <end position="57"/>
    </location>
</feature>
<proteinExistence type="predicted"/>
<protein>
    <submittedName>
        <fullName evidence="2">Uncharacterized protein</fullName>
    </submittedName>
</protein>
<evidence type="ECO:0000313" key="2">
    <source>
        <dbReference type="EMBL" id="GLZ78138.1"/>
    </source>
</evidence>
<name>A0A9W6SKX7_9ACTN</name>
<dbReference type="EMBL" id="BSTX01000002">
    <property type="protein sequence ID" value="GLZ78138.1"/>
    <property type="molecule type" value="Genomic_DNA"/>
</dbReference>
<gene>
    <name evidence="2" type="ORF">Afil01_29450</name>
</gene>
<keyword evidence="3" id="KW-1185">Reference proteome</keyword>
<dbReference type="AlphaFoldDB" id="A0A9W6SKX7"/>
<reference evidence="2" key="1">
    <citation type="submission" date="2023-03" db="EMBL/GenBank/DDBJ databases">
        <title>Actinorhabdospora filicis NBRC 111898.</title>
        <authorList>
            <person name="Ichikawa N."/>
            <person name="Sato H."/>
            <person name="Tonouchi N."/>
        </authorList>
    </citation>
    <scope>NUCLEOTIDE SEQUENCE</scope>
    <source>
        <strain evidence="2">NBRC 111898</strain>
    </source>
</reference>
<comment type="caution">
    <text evidence="2">The sequence shown here is derived from an EMBL/GenBank/DDBJ whole genome shotgun (WGS) entry which is preliminary data.</text>
</comment>
<evidence type="ECO:0000256" key="1">
    <source>
        <dbReference type="SAM" id="MobiDB-lite"/>
    </source>
</evidence>